<reference evidence="8" key="1">
    <citation type="submission" date="2016-05" db="EMBL/GenBank/DDBJ databases">
        <title>Comparative genomics of biotechnologically important yeasts.</title>
        <authorList>
            <consortium name="DOE Joint Genome Institute"/>
            <person name="Riley R."/>
            <person name="Haridas S."/>
            <person name="Wolfe K.H."/>
            <person name="Lopes M.R."/>
            <person name="Hittinger C.T."/>
            <person name="Goker M."/>
            <person name="Salamov A."/>
            <person name="Wisecaver J."/>
            <person name="Long T.M."/>
            <person name="Aerts A.L."/>
            <person name="Barry K."/>
            <person name="Choi C."/>
            <person name="Clum A."/>
            <person name="Coughlan A.Y."/>
            <person name="Deshpande S."/>
            <person name="Douglass A.P."/>
            <person name="Hanson S.J."/>
            <person name="Klenk H.-P."/>
            <person name="Labutti K."/>
            <person name="Lapidus A."/>
            <person name="Lindquist E."/>
            <person name="Lipzen A."/>
            <person name="Meier-Kolthoff J.P."/>
            <person name="Ohm R.A."/>
            <person name="Otillar R.P."/>
            <person name="Pangilinan J."/>
            <person name="Peng Y."/>
            <person name="Rokas A."/>
            <person name="Rosa C.A."/>
            <person name="Scheuner C."/>
            <person name="Sibirny A.A."/>
            <person name="Slot J.C."/>
            <person name="Stielow J.B."/>
            <person name="Sun H."/>
            <person name="Kurtzman C.P."/>
            <person name="Blackwell M."/>
            <person name="Grigoriev I.V."/>
            <person name="Jeffries T.W."/>
        </authorList>
    </citation>
    <scope>NUCLEOTIDE SEQUENCE [LARGE SCALE GENOMIC DNA]</scope>
    <source>
        <strain evidence="8">NRRL Y-17324</strain>
    </source>
</reference>
<keyword evidence="3 6" id="KW-0931">ER-Golgi transport</keyword>
<evidence type="ECO:0000256" key="5">
    <source>
        <dbReference type="ARBA" id="ARBA00038167"/>
    </source>
</evidence>
<proteinExistence type="inferred from homology"/>
<dbReference type="GO" id="GO:1990070">
    <property type="term" value="C:TRAPPI protein complex"/>
    <property type="evidence" value="ECO:0007669"/>
    <property type="project" value="EnsemblFungi"/>
</dbReference>
<organism evidence="7 8">
    <name type="scientific">Suhomyces tanzawaensis NRRL Y-17324</name>
    <dbReference type="NCBI Taxonomy" id="984487"/>
    <lineage>
        <taxon>Eukaryota</taxon>
        <taxon>Fungi</taxon>
        <taxon>Dikarya</taxon>
        <taxon>Ascomycota</taxon>
        <taxon>Saccharomycotina</taxon>
        <taxon>Pichiomycetes</taxon>
        <taxon>Debaryomycetaceae</taxon>
        <taxon>Suhomyces</taxon>
    </lineage>
</organism>
<evidence type="ECO:0000313" key="7">
    <source>
        <dbReference type="EMBL" id="ODV80472.1"/>
    </source>
</evidence>
<comment type="subcellular location">
    <subcellularLocation>
        <location evidence="6">Endoplasmic reticulum</location>
    </subcellularLocation>
    <subcellularLocation>
        <location evidence="6">Golgi apparatus</location>
        <location evidence="6">cis-Golgi network</location>
    </subcellularLocation>
</comment>
<accession>A0A1E4SM62</accession>
<keyword evidence="4 6" id="KW-0333">Golgi apparatus</keyword>
<sequence>MIHSFFIFDRHCNCIYSREYTNGDAINKTNDSDTAKLLFGILYSLKNISGKLAHTNDDSGFAPSNNTLKSFTLGTYRAHYLESMTGLKFILVSDTHIDNLQPVLWELYSTHYLKNVVHNGLSPVEFLAENDPYSKISNHNFIVQSDAYIQSLPVYR</sequence>
<dbReference type="Pfam" id="PF04099">
    <property type="entry name" value="Sybindin"/>
    <property type="match status" value="1"/>
</dbReference>
<dbReference type="SMART" id="SM01399">
    <property type="entry name" value="Sybindin"/>
    <property type="match status" value="1"/>
</dbReference>
<dbReference type="SUPFAM" id="SSF64356">
    <property type="entry name" value="SNARE-like"/>
    <property type="match status" value="1"/>
</dbReference>
<dbReference type="Proteomes" id="UP000094285">
    <property type="component" value="Unassembled WGS sequence"/>
</dbReference>
<keyword evidence="1 6" id="KW-0813">Transport</keyword>
<gene>
    <name evidence="7" type="ORF">CANTADRAFT_150859</name>
</gene>
<comment type="similarity">
    <text evidence="5">Belongs to the TRAPP small subunits family. BET5 subfamily.</text>
</comment>
<keyword evidence="8" id="KW-1185">Reference proteome</keyword>
<name>A0A1E4SM62_9ASCO</name>
<dbReference type="GO" id="GO:0005783">
    <property type="term" value="C:endoplasmic reticulum"/>
    <property type="evidence" value="ECO:0007669"/>
    <property type="project" value="UniProtKB-SubCell"/>
</dbReference>
<evidence type="ECO:0000256" key="2">
    <source>
        <dbReference type="ARBA" id="ARBA00022824"/>
    </source>
</evidence>
<dbReference type="EMBL" id="KV453910">
    <property type="protein sequence ID" value="ODV80472.1"/>
    <property type="molecule type" value="Genomic_DNA"/>
</dbReference>
<evidence type="ECO:0000256" key="1">
    <source>
        <dbReference type="ARBA" id="ARBA00022448"/>
    </source>
</evidence>
<keyword evidence="2 6" id="KW-0256">Endoplasmic reticulum</keyword>
<dbReference type="PANTHER" id="PTHR23249">
    <property type="entry name" value="TRAFFICKING PROTEIN PARTICLE COMPLEX SUBUNIT"/>
    <property type="match status" value="1"/>
</dbReference>
<protein>
    <recommendedName>
        <fullName evidence="6">Trafficking protein particle complex subunit</fullName>
    </recommendedName>
</protein>
<dbReference type="InterPro" id="IPR011012">
    <property type="entry name" value="Longin-like_dom_sf"/>
</dbReference>
<evidence type="ECO:0000256" key="3">
    <source>
        <dbReference type="ARBA" id="ARBA00022892"/>
    </source>
</evidence>
<dbReference type="GO" id="GO:1990071">
    <property type="term" value="C:TRAPPII protein complex"/>
    <property type="evidence" value="ECO:0007669"/>
    <property type="project" value="EnsemblFungi"/>
</dbReference>
<dbReference type="GO" id="GO:1990072">
    <property type="term" value="C:TRAPPIII protein complex"/>
    <property type="evidence" value="ECO:0007669"/>
    <property type="project" value="EnsemblFungi"/>
</dbReference>
<dbReference type="Gene3D" id="3.30.450.70">
    <property type="match status" value="1"/>
</dbReference>
<dbReference type="PANTHER" id="PTHR23249:SF16">
    <property type="entry name" value="TRAFFICKING PROTEIN PARTICLE COMPLEX SUBUNIT 1"/>
    <property type="match status" value="1"/>
</dbReference>
<dbReference type="GeneID" id="30980470"/>
<dbReference type="RefSeq" id="XP_020065594.1">
    <property type="nucleotide sequence ID" value="XM_020206333.1"/>
</dbReference>
<dbReference type="InterPro" id="IPR007233">
    <property type="entry name" value="TRAPPC"/>
</dbReference>
<evidence type="ECO:0000256" key="6">
    <source>
        <dbReference type="RuleBase" id="RU366065"/>
    </source>
</evidence>
<dbReference type="AlphaFoldDB" id="A0A1E4SM62"/>
<dbReference type="STRING" id="984487.A0A1E4SM62"/>
<dbReference type="GO" id="GO:0006888">
    <property type="term" value="P:endoplasmic reticulum to Golgi vesicle-mediated transport"/>
    <property type="evidence" value="ECO:0007669"/>
    <property type="project" value="UniProtKB-UniRule"/>
</dbReference>
<evidence type="ECO:0000313" key="8">
    <source>
        <dbReference type="Proteomes" id="UP000094285"/>
    </source>
</evidence>
<comment type="subunit">
    <text evidence="6">Part of the multisubunit transport protein particle (TRAPP) complex.</text>
</comment>
<dbReference type="OrthoDB" id="3364529at2759"/>
<evidence type="ECO:0000256" key="4">
    <source>
        <dbReference type="ARBA" id="ARBA00023034"/>
    </source>
</evidence>
<dbReference type="GO" id="GO:0005085">
    <property type="term" value="F:guanyl-nucleotide exchange factor activity"/>
    <property type="evidence" value="ECO:0007669"/>
    <property type="project" value="EnsemblFungi"/>
</dbReference>